<evidence type="ECO:0000256" key="2">
    <source>
        <dbReference type="ARBA" id="ARBA00004651"/>
    </source>
</evidence>
<dbReference type="NCBIfam" id="TIGR02141">
    <property type="entry name" value="modB_ABC"/>
    <property type="match status" value="1"/>
</dbReference>
<name>A0ABU5MYV6_9BACT</name>
<feature type="transmembrane region" description="Helical" evidence="10">
    <location>
        <begin position="50"/>
        <end position="71"/>
    </location>
</feature>
<dbReference type="SUPFAM" id="SSF161098">
    <property type="entry name" value="MetI-like"/>
    <property type="match status" value="1"/>
</dbReference>
<keyword evidence="14" id="KW-1185">Reference proteome</keyword>
<keyword evidence="9 10" id="KW-0472">Membrane</keyword>
<keyword evidence="7 10" id="KW-0812">Transmembrane</keyword>
<evidence type="ECO:0000256" key="4">
    <source>
        <dbReference type="ARBA" id="ARBA00022448"/>
    </source>
</evidence>
<evidence type="ECO:0000256" key="3">
    <source>
        <dbReference type="ARBA" id="ARBA00007069"/>
    </source>
</evidence>
<sequence>MVNLSPAEWSAVGLSLKVALGVAVVTAVPAVLAGWLFARKEFRGKLLLESLVHAPLVIPPVVTGYLLLVTFGRNGLIGKWLADHFDLRLVFTWQGAVLASAIVAFPLAVRSVRLAVSMVDQRLEEAAQTLGYNRFRVFMKVTLPLAWPGILGGILLAFSRSLGEFGATITFAGNVEGSTQTLPLAIYSALQVPGEETLAMRLVAASLILCFASLLISELLTRKAKRKMSSESRR</sequence>
<evidence type="ECO:0000313" key="14">
    <source>
        <dbReference type="Proteomes" id="UP001290861"/>
    </source>
</evidence>
<evidence type="ECO:0000256" key="8">
    <source>
        <dbReference type="ARBA" id="ARBA00022989"/>
    </source>
</evidence>
<evidence type="ECO:0000256" key="10">
    <source>
        <dbReference type="RuleBase" id="RU363032"/>
    </source>
</evidence>
<feature type="transmembrane region" description="Helical" evidence="10">
    <location>
        <begin position="91"/>
        <end position="116"/>
    </location>
</feature>
<keyword evidence="5 11" id="KW-1003">Cell membrane</keyword>
<organism evidence="13 14">
    <name type="scientific">Pontiella agarivorans</name>
    <dbReference type="NCBI Taxonomy" id="3038953"/>
    <lineage>
        <taxon>Bacteria</taxon>
        <taxon>Pseudomonadati</taxon>
        <taxon>Kiritimatiellota</taxon>
        <taxon>Kiritimatiellia</taxon>
        <taxon>Kiritimatiellales</taxon>
        <taxon>Pontiellaceae</taxon>
        <taxon>Pontiella</taxon>
    </lineage>
</organism>
<feature type="domain" description="ABC transmembrane type-1" evidence="12">
    <location>
        <begin position="12"/>
        <end position="220"/>
    </location>
</feature>
<dbReference type="Pfam" id="PF00528">
    <property type="entry name" value="BPD_transp_1"/>
    <property type="match status" value="1"/>
</dbReference>
<evidence type="ECO:0000259" key="12">
    <source>
        <dbReference type="PROSITE" id="PS50928"/>
    </source>
</evidence>
<reference evidence="13 14" key="1">
    <citation type="journal article" date="2024" name="Appl. Environ. Microbiol.">
        <title>Pontiella agarivorans sp. nov., a novel marine anaerobic bacterium capable of degrading macroalgal polysaccharides and fixing nitrogen.</title>
        <authorList>
            <person name="Liu N."/>
            <person name="Kivenson V."/>
            <person name="Peng X."/>
            <person name="Cui Z."/>
            <person name="Lankiewicz T.S."/>
            <person name="Gosselin K.M."/>
            <person name="English C.J."/>
            <person name="Blair E.M."/>
            <person name="O'Malley M.A."/>
            <person name="Valentine D.L."/>
        </authorList>
    </citation>
    <scope>NUCLEOTIDE SEQUENCE [LARGE SCALE GENOMIC DNA]</scope>
    <source>
        <strain evidence="13 14">NLcol2</strain>
    </source>
</reference>
<proteinExistence type="inferred from homology"/>
<dbReference type="RefSeq" id="WP_322609142.1">
    <property type="nucleotide sequence ID" value="NZ_JARVCO010000010.1"/>
</dbReference>
<keyword evidence="8 10" id="KW-1133">Transmembrane helix</keyword>
<feature type="transmembrane region" description="Helical" evidence="10">
    <location>
        <begin position="137"/>
        <end position="158"/>
    </location>
</feature>
<dbReference type="InterPro" id="IPR000515">
    <property type="entry name" value="MetI-like"/>
</dbReference>
<dbReference type="Proteomes" id="UP001290861">
    <property type="component" value="Unassembled WGS sequence"/>
</dbReference>
<evidence type="ECO:0000256" key="1">
    <source>
        <dbReference type="ARBA" id="ARBA00002949"/>
    </source>
</evidence>
<evidence type="ECO:0000313" key="13">
    <source>
        <dbReference type="EMBL" id="MDZ8119358.1"/>
    </source>
</evidence>
<comment type="similarity">
    <text evidence="3 11">Belongs to the binding-protein-dependent transport system permease family. CysTW subfamily.</text>
</comment>
<gene>
    <name evidence="13" type="primary">modB</name>
    <name evidence="13" type="ORF">P9H32_12070</name>
</gene>
<dbReference type="PANTHER" id="PTHR30183">
    <property type="entry name" value="MOLYBDENUM TRANSPORT SYSTEM PERMEASE PROTEIN MODB"/>
    <property type="match status" value="1"/>
</dbReference>
<evidence type="ECO:0000256" key="5">
    <source>
        <dbReference type="ARBA" id="ARBA00022475"/>
    </source>
</evidence>
<dbReference type="EMBL" id="JARVCO010000010">
    <property type="protein sequence ID" value="MDZ8119358.1"/>
    <property type="molecule type" value="Genomic_DNA"/>
</dbReference>
<dbReference type="Gene3D" id="1.10.3720.10">
    <property type="entry name" value="MetI-like"/>
    <property type="match status" value="1"/>
</dbReference>
<dbReference type="InterPro" id="IPR035906">
    <property type="entry name" value="MetI-like_sf"/>
</dbReference>
<evidence type="ECO:0000256" key="7">
    <source>
        <dbReference type="ARBA" id="ARBA00022692"/>
    </source>
</evidence>
<dbReference type="CDD" id="cd06261">
    <property type="entry name" value="TM_PBP2"/>
    <property type="match status" value="1"/>
</dbReference>
<dbReference type="PANTHER" id="PTHR30183:SF3">
    <property type="entry name" value="MOLYBDENUM TRANSPORT SYSTEM PERMEASE PROTEIN MODB"/>
    <property type="match status" value="1"/>
</dbReference>
<dbReference type="PROSITE" id="PS50928">
    <property type="entry name" value="ABC_TM1"/>
    <property type="match status" value="1"/>
</dbReference>
<feature type="transmembrane region" description="Helical" evidence="10">
    <location>
        <begin position="18"/>
        <end position="38"/>
    </location>
</feature>
<keyword evidence="4 10" id="KW-0813">Transport</keyword>
<comment type="subcellular location">
    <subcellularLocation>
        <location evidence="2 10">Cell membrane</location>
        <topology evidence="2 10">Multi-pass membrane protein</topology>
    </subcellularLocation>
</comment>
<evidence type="ECO:0000256" key="9">
    <source>
        <dbReference type="ARBA" id="ARBA00023136"/>
    </source>
</evidence>
<comment type="function">
    <text evidence="1 11">Part of the binding-protein-dependent transport system for molybdenum; probably responsible for the translocation of the substrate across the membrane.</text>
</comment>
<evidence type="ECO:0000256" key="11">
    <source>
        <dbReference type="RuleBase" id="RU365097"/>
    </source>
</evidence>
<dbReference type="InterPro" id="IPR011867">
    <property type="entry name" value="ModB_ABC"/>
</dbReference>
<feature type="transmembrane region" description="Helical" evidence="10">
    <location>
        <begin position="198"/>
        <end position="220"/>
    </location>
</feature>
<comment type="caution">
    <text evidence="13">The sequence shown here is derived from an EMBL/GenBank/DDBJ whole genome shotgun (WGS) entry which is preliminary data.</text>
</comment>
<keyword evidence="6 11" id="KW-0500">Molybdenum</keyword>
<accession>A0ABU5MYV6</accession>
<evidence type="ECO:0000256" key="6">
    <source>
        <dbReference type="ARBA" id="ARBA00022505"/>
    </source>
</evidence>
<protein>
    <recommendedName>
        <fullName evidence="11">Molybdenum transport system permease</fullName>
    </recommendedName>
</protein>
<dbReference type="NCBIfam" id="NF006939">
    <property type="entry name" value="PRK09421.1"/>
    <property type="match status" value="1"/>
</dbReference>